<reference evidence="2" key="1">
    <citation type="journal article" date="2020" name="Stud. Mycol.">
        <title>101 Dothideomycetes genomes: a test case for predicting lifestyles and emergence of pathogens.</title>
        <authorList>
            <person name="Haridas S."/>
            <person name="Albert R."/>
            <person name="Binder M."/>
            <person name="Bloem J."/>
            <person name="Labutti K."/>
            <person name="Salamov A."/>
            <person name="Andreopoulos B."/>
            <person name="Baker S."/>
            <person name="Barry K."/>
            <person name="Bills G."/>
            <person name="Bluhm B."/>
            <person name="Cannon C."/>
            <person name="Castanera R."/>
            <person name="Culley D."/>
            <person name="Daum C."/>
            <person name="Ezra D."/>
            <person name="Gonzalez J."/>
            <person name="Henrissat B."/>
            <person name="Kuo A."/>
            <person name="Liang C."/>
            <person name="Lipzen A."/>
            <person name="Lutzoni F."/>
            <person name="Magnuson J."/>
            <person name="Mondo S."/>
            <person name="Nolan M."/>
            <person name="Ohm R."/>
            <person name="Pangilinan J."/>
            <person name="Park H.-J."/>
            <person name="Ramirez L."/>
            <person name="Alfaro M."/>
            <person name="Sun H."/>
            <person name="Tritt A."/>
            <person name="Yoshinaga Y."/>
            <person name="Zwiers L.-H."/>
            <person name="Turgeon B."/>
            <person name="Goodwin S."/>
            <person name="Spatafora J."/>
            <person name="Crous P."/>
            <person name="Grigoriev I."/>
        </authorList>
    </citation>
    <scope>NUCLEOTIDE SEQUENCE</scope>
    <source>
        <strain evidence="2">CBS 122368</strain>
    </source>
</reference>
<evidence type="ECO:0000256" key="1">
    <source>
        <dbReference type="SAM" id="MobiDB-lite"/>
    </source>
</evidence>
<accession>A0A6A6IV24</accession>
<gene>
    <name evidence="2" type="ORF">BU26DRAFT_558942</name>
</gene>
<dbReference type="OrthoDB" id="3009728at2759"/>
<dbReference type="Proteomes" id="UP000800094">
    <property type="component" value="Unassembled WGS sequence"/>
</dbReference>
<proteinExistence type="predicted"/>
<feature type="region of interest" description="Disordered" evidence="1">
    <location>
        <begin position="119"/>
        <end position="147"/>
    </location>
</feature>
<protein>
    <submittedName>
        <fullName evidence="2">Uncharacterized protein</fullName>
    </submittedName>
</protein>
<dbReference type="EMBL" id="ML987190">
    <property type="protein sequence ID" value="KAF2254236.1"/>
    <property type="molecule type" value="Genomic_DNA"/>
</dbReference>
<dbReference type="GeneID" id="54585956"/>
<dbReference type="AlphaFoldDB" id="A0A6A6IV24"/>
<organism evidence="2 3">
    <name type="scientific">Trematosphaeria pertusa</name>
    <dbReference type="NCBI Taxonomy" id="390896"/>
    <lineage>
        <taxon>Eukaryota</taxon>
        <taxon>Fungi</taxon>
        <taxon>Dikarya</taxon>
        <taxon>Ascomycota</taxon>
        <taxon>Pezizomycotina</taxon>
        <taxon>Dothideomycetes</taxon>
        <taxon>Pleosporomycetidae</taxon>
        <taxon>Pleosporales</taxon>
        <taxon>Massarineae</taxon>
        <taxon>Trematosphaeriaceae</taxon>
        <taxon>Trematosphaeria</taxon>
    </lineage>
</organism>
<sequence>MLSSPGNAYLNGQFRDPYNNPPFDTHDFYQAMKTNCSEQYKSVMANPRVGGYFLVSCLIENIPEGVKLQMSIVSIILGLLPMALQFVGPKVADVSILATHRPVLTLLVCIGAPTVTLSHESTGLEPSATETDDFDGLWPQSPEKTTG</sequence>
<keyword evidence="3" id="KW-1185">Reference proteome</keyword>
<evidence type="ECO:0000313" key="3">
    <source>
        <dbReference type="Proteomes" id="UP000800094"/>
    </source>
</evidence>
<name>A0A6A6IV24_9PLEO</name>
<evidence type="ECO:0000313" key="2">
    <source>
        <dbReference type="EMBL" id="KAF2254236.1"/>
    </source>
</evidence>
<dbReference type="RefSeq" id="XP_033689240.1">
    <property type="nucleotide sequence ID" value="XM_033832626.1"/>
</dbReference>